<dbReference type="Pfam" id="PF03885">
    <property type="entry name" value="DUF327"/>
    <property type="match status" value="1"/>
</dbReference>
<dbReference type="AlphaFoldDB" id="A0A2M9ZEL1"/>
<dbReference type="InterPro" id="IPR005585">
    <property type="entry name" value="DUF327"/>
</dbReference>
<feature type="region of interest" description="Disordered" evidence="1">
    <location>
        <begin position="1"/>
        <end position="23"/>
    </location>
</feature>
<gene>
    <name evidence="2" type="ORF">CH371_01945</name>
</gene>
<dbReference type="InterPro" id="IPR024042">
    <property type="entry name" value="TM1646-like_dom_sf"/>
</dbReference>
<dbReference type="Proteomes" id="UP000231912">
    <property type="component" value="Unassembled WGS sequence"/>
</dbReference>
<dbReference type="Gene3D" id="1.20.120.490">
    <property type="entry name" value="Hypothetical protein TM1646-like domain"/>
    <property type="match status" value="1"/>
</dbReference>
<dbReference type="RefSeq" id="WP_100757466.1">
    <property type="nucleotide sequence ID" value="NZ_NPDT01000001.1"/>
</dbReference>
<organism evidence="2 3">
    <name type="scientific">Leptospira wolffii</name>
    <dbReference type="NCBI Taxonomy" id="409998"/>
    <lineage>
        <taxon>Bacteria</taxon>
        <taxon>Pseudomonadati</taxon>
        <taxon>Spirochaetota</taxon>
        <taxon>Spirochaetia</taxon>
        <taxon>Leptospirales</taxon>
        <taxon>Leptospiraceae</taxon>
        <taxon>Leptospira</taxon>
    </lineage>
</organism>
<protein>
    <submittedName>
        <fullName evidence="2">Uncharacterized protein</fullName>
    </submittedName>
</protein>
<evidence type="ECO:0000256" key="1">
    <source>
        <dbReference type="SAM" id="MobiDB-lite"/>
    </source>
</evidence>
<name>A0A2M9ZEL1_9LEPT</name>
<proteinExistence type="predicted"/>
<dbReference type="SUPFAM" id="SSF158397">
    <property type="entry name" value="TM1646-like"/>
    <property type="match status" value="1"/>
</dbReference>
<evidence type="ECO:0000313" key="3">
    <source>
        <dbReference type="Proteomes" id="UP000231912"/>
    </source>
</evidence>
<evidence type="ECO:0000313" key="2">
    <source>
        <dbReference type="EMBL" id="PJZ66881.1"/>
    </source>
</evidence>
<comment type="caution">
    <text evidence="2">The sequence shown here is derived from an EMBL/GenBank/DDBJ whole genome shotgun (WGS) entry which is preliminary data.</text>
</comment>
<accession>A0A2M9ZEL1</accession>
<feature type="compositionally biased region" description="Basic and acidic residues" evidence="1">
    <location>
        <begin position="1"/>
        <end position="10"/>
    </location>
</feature>
<dbReference type="EMBL" id="NPDT01000001">
    <property type="protein sequence ID" value="PJZ66881.1"/>
    <property type="molecule type" value="Genomic_DNA"/>
</dbReference>
<sequence>MKVQAQDHRRDTRKKREFGLSLSSSYQPVPSAVSETQIPDSKNEFFELVEHLLPYNQERTRDLNTLLRDLPDAERNFLRSPSYANLEVYKRIVQGILKEVMDRNTSLETLKTRVRGGSEKVYQVVKIVDEKIQTLADFIVHPENSTFELMKKMEDIRGLLVDLMN</sequence>
<reference evidence="2 3" key="1">
    <citation type="submission" date="2017-07" db="EMBL/GenBank/DDBJ databases">
        <title>Leptospira spp. isolated from tropical soils.</title>
        <authorList>
            <person name="Thibeaux R."/>
            <person name="Iraola G."/>
            <person name="Ferres I."/>
            <person name="Bierque E."/>
            <person name="Girault D."/>
            <person name="Soupe-Gilbert M.-E."/>
            <person name="Picardeau M."/>
            <person name="Goarant C."/>
        </authorList>
    </citation>
    <scope>NUCLEOTIDE SEQUENCE [LARGE SCALE GENOMIC DNA]</scope>
    <source>
        <strain evidence="2 3">FH2-C-A2</strain>
    </source>
</reference>